<gene>
    <name evidence="1" type="ORF">TU35_007075</name>
</gene>
<organism evidence="1 2">
    <name type="scientific">Thermoproteus sp. AZ2</name>
    <dbReference type="NCBI Taxonomy" id="1609232"/>
    <lineage>
        <taxon>Archaea</taxon>
        <taxon>Thermoproteota</taxon>
        <taxon>Thermoprotei</taxon>
        <taxon>Thermoproteales</taxon>
        <taxon>Thermoproteaceae</taxon>
        <taxon>Thermoproteus</taxon>
    </lineage>
</organism>
<name>A0ACC6V1Q2_9CREN</name>
<dbReference type="EMBL" id="JZWT02000018">
    <property type="protein sequence ID" value="MFB6490989.1"/>
    <property type="molecule type" value="Genomic_DNA"/>
</dbReference>
<comment type="caution">
    <text evidence="1">The sequence shown here is derived from an EMBL/GenBank/DDBJ whole genome shotgun (WGS) entry which is preliminary data.</text>
</comment>
<accession>A0ACC6V1Q2</accession>
<protein>
    <submittedName>
        <fullName evidence="1">Uncharacterized protein</fullName>
    </submittedName>
</protein>
<sequence>MTPADELVELAKKRAKASLKYAKAFYDPRTATYKVKLVLERPMPFDQLAELAAAAAAKGFSVEVYAPHAKAIRLDLRKKG</sequence>
<proteinExistence type="predicted"/>
<reference evidence="1" key="1">
    <citation type="submission" date="2024-07" db="EMBL/GenBank/DDBJ databases">
        <title>Metagenome and Metagenome-Assembled Genomes of Archaea from a hot spring from the geothermal field of Los Azufres, Mexico.</title>
        <authorList>
            <person name="Marin-Paredes R."/>
            <person name="Martinez-Romero E."/>
            <person name="Servin-Garciduenas L.E."/>
        </authorList>
    </citation>
    <scope>NUCLEOTIDE SEQUENCE</scope>
</reference>
<evidence type="ECO:0000313" key="1">
    <source>
        <dbReference type="EMBL" id="MFB6490989.1"/>
    </source>
</evidence>
<evidence type="ECO:0000313" key="2">
    <source>
        <dbReference type="Proteomes" id="UP000033636"/>
    </source>
</evidence>
<dbReference type="Proteomes" id="UP000033636">
    <property type="component" value="Unassembled WGS sequence"/>
</dbReference>